<gene>
    <name evidence="1" type="ORF">Amon02_001036400</name>
</gene>
<evidence type="ECO:0000313" key="1">
    <source>
        <dbReference type="EMBL" id="GME97930.1"/>
    </source>
</evidence>
<dbReference type="Proteomes" id="UP001165064">
    <property type="component" value="Unassembled WGS sequence"/>
</dbReference>
<dbReference type="EMBL" id="BSXS01010306">
    <property type="protein sequence ID" value="GME97930.1"/>
    <property type="molecule type" value="Genomic_DNA"/>
</dbReference>
<sequence>MMYISVLPLAISIRRTNVYEEQALGIYLDGEKVDEPESNETTDDQKSSPKKMNFISTHLRKQLSFDLWFIFLGLFVICICEKKKLTKGDPNFGIFQILFEIVSAYGTVGLSLGYPGVDTSFCSQFTVVSKLVIIAMMIRGRHRGLPYSIDRAIMLNTDNVNHRDAIQMNQTLGRAQTMQSFRSNYDGVDSYYGDNQNNGAGAEANDNNGVSPIV</sequence>
<comment type="caution">
    <text evidence="1">The sequence shown here is derived from an EMBL/GenBank/DDBJ whole genome shotgun (WGS) entry which is preliminary data.</text>
</comment>
<evidence type="ECO:0000313" key="2">
    <source>
        <dbReference type="Proteomes" id="UP001165064"/>
    </source>
</evidence>
<organism evidence="1 2">
    <name type="scientific">Ambrosiozyma monospora</name>
    <name type="common">Yeast</name>
    <name type="synonym">Endomycopsis monosporus</name>
    <dbReference type="NCBI Taxonomy" id="43982"/>
    <lineage>
        <taxon>Eukaryota</taxon>
        <taxon>Fungi</taxon>
        <taxon>Dikarya</taxon>
        <taxon>Ascomycota</taxon>
        <taxon>Saccharomycotina</taxon>
        <taxon>Pichiomycetes</taxon>
        <taxon>Pichiales</taxon>
        <taxon>Pichiaceae</taxon>
        <taxon>Ambrosiozyma</taxon>
    </lineage>
</organism>
<reference evidence="1" key="1">
    <citation type="submission" date="2023-04" db="EMBL/GenBank/DDBJ databases">
        <title>Ambrosiozyma monospora NBRC 10751.</title>
        <authorList>
            <person name="Ichikawa N."/>
            <person name="Sato H."/>
            <person name="Tonouchi N."/>
        </authorList>
    </citation>
    <scope>NUCLEOTIDE SEQUENCE</scope>
    <source>
        <strain evidence="1">NBRC 10751</strain>
    </source>
</reference>
<proteinExistence type="predicted"/>
<accession>A0ACB5TZI6</accession>
<keyword evidence="2" id="KW-1185">Reference proteome</keyword>
<name>A0ACB5TZI6_AMBMO</name>
<protein>
    <submittedName>
        <fullName evidence="1">Unnamed protein product</fullName>
    </submittedName>
</protein>